<dbReference type="InterPro" id="IPR058637">
    <property type="entry name" value="YknX-like_C"/>
</dbReference>
<gene>
    <name evidence="11" type="ORF">FQY79_13335</name>
</gene>
<dbReference type="PANTHER" id="PTHR30469:SF38">
    <property type="entry name" value="HLYD FAMILY SECRETION PROTEIN"/>
    <property type="match status" value="1"/>
</dbReference>
<dbReference type="Gene3D" id="2.40.420.20">
    <property type="match status" value="1"/>
</dbReference>
<dbReference type="AlphaFoldDB" id="A0A5C5TVY8"/>
<dbReference type="Gene3D" id="2.40.50.100">
    <property type="match status" value="1"/>
</dbReference>
<feature type="domain" description="CusB-like beta-barrel" evidence="8">
    <location>
        <begin position="209"/>
        <end position="278"/>
    </location>
</feature>
<dbReference type="EMBL" id="VOHE01000008">
    <property type="protein sequence ID" value="TWT17380.1"/>
    <property type="molecule type" value="Genomic_DNA"/>
</dbReference>
<dbReference type="Gene3D" id="2.40.30.170">
    <property type="match status" value="1"/>
</dbReference>
<dbReference type="Pfam" id="PF25973">
    <property type="entry name" value="BSH_CzcB"/>
    <property type="match status" value="1"/>
</dbReference>
<dbReference type="SUPFAM" id="SSF111369">
    <property type="entry name" value="HlyD-like secretion proteins"/>
    <property type="match status" value="1"/>
</dbReference>
<dbReference type="FunFam" id="2.40.420.20:FF:000006">
    <property type="entry name" value="RND family efflux transporter MFP subunit"/>
    <property type="match status" value="1"/>
</dbReference>
<comment type="similarity">
    <text evidence="1">Belongs to the membrane fusion protein (MFP) (TC 8.A.1) family.</text>
</comment>
<dbReference type="GO" id="GO:0046686">
    <property type="term" value="P:response to cadmium ion"/>
    <property type="evidence" value="ECO:0007669"/>
    <property type="project" value="UniProtKB-KW"/>
</dbReference>
<evidence type="ECO:0000256" key="2">
    <source>
        <dbReference type="ARBA" id="ARBA00022448"/>
    </source>
</evidence>
<dbReference type="FunFam" id="2.40.30.170:FF:000010">
    <property type="entry name" value="Efflux RND transporter periplasmic adaptor subunit"/>
    <property type="match status" value="1"/>
</dbReference>
<evidence type="ECO:0000313" key="12">
    <source>
        <dbReference type="Proteomes" id="UP000315949"/>
    </source>
</evidence>
<dbReference type="InterPro" id="IPR006143">
    <property type="entry name" value="RND_pump_MFP"/>
</dbReference>
<feature type="domain" description="CzcB-like barrel-sandwich hybrid" evidence="9">
    <location>
        <begin position="75"/>
        <end position="201"/>
    </location>
</feature>
<keyword evidence="6" id="KW-0175">Coiled coil</keyword>
<evidence type="ECO:0000256" key="5">
    <source>
        <dbReference type="ARBA" id="ARBA00058766"/>
    </source>
</evidence>
<reference evidence="11 12" key="1">
    <citation type="submission" date="2019-07" db="EMBL/GenBank/DDBJ databases">
        <title>Luteimonas sp. YD-1 nov., isolated from acidic soil.</title>
        <authorList>
            <person name="Zhou J."/>
        </authorList>
    </citation>
    <scope>NUCLEOTIDE SEQUENCE [LARGE SCALE GENOMIC DNA]</scope>
    <source>
        <strain evidence="11 12">YD-1</strain>
    </source>
</reference>
<keyword evidence="3" id="KW-0862">Zinc</keyword>
<evidence type="ECO:0000256" key="7">
    <source>
        <dbReference type="SAM" id="SignalP"/>
    </source>
</evidence>
<evidence type="ECO:0000259" key="8">
    <source>
        <dbReference type="Pfam" id="PF25954"/>
    </source>
</evidence>
<dbReference type="GO" id="GO:1990281">
    <property type="term" value="C:efflux pump complex"/>
    <property type="evidence" value="ECO:0007669"/>
    <property type="project" value="TreeGrafter"/>
</dbReference>
<dbReference type="InterPro" id="IPR058647">
    <property type="entry name" value="BSH_CzcB-like"/>
</dbReference>
<dbReference type="RefSeq" id="WP_146313398.1">
    <property type="nucleotide sequence ID" value="NZ_VOHE01000008.1"/>
</dbReference>
<comment type="caution">
    <text evidence="11">The sequence shown here is derived from an EMBL/GenBank/DDBJ whole genome shotgun (WGS) entry which is preliminary data.</text>
</comment>
<keyword evidence="12" id="KW-1185">Reference proteome</keyword>
<protein>
    <submittedName>
        <fullName evidence="11">Efflux RND transporter periplasmic adaptor subunit</fullName>
    </submittedName>
</protein>
<proteinExistence type="inferred from homology"/>
<feature type="signal peptide" evidence="7">
    <location>
        <begin position="1"/>
        <end position="36"/>
    </location>
</feature>
<keyword evidence="2" id="KW-0813">Transport</keyword>
<dbReference type="GO" id="GO:0015562">
    <property type="term" value="F:efflux transmembrane transporter activity"/>
    <property type="evidence" value="ECO:0007669"/>
    <property type="project" value="TreeGrafter"/>
</dbReference>
<feature type="coiled-coil region" evidence="6">
    <location>
        <begin position="107"/>
        <end position="165"/>
    </location>
</feature>
<comment type="function">
    <text evidence="5">CzcA and CzcB together would act in zinc efflux nearly as effectively as the complete czc efflux system (CzcABC). The CzcB protein is thought to funnel zinc cations to the CzcA transport protein.</text>
</comment>
<dbReference type="InterPro" id="IPR058792">
    <property type="entry name" value="Beta-barrel_RND_2"/>
</dbReference>
<evidence type="ECO:0000259" key="10">
    <source>
        <dbReference type="Pfam" id="PF25989"/>
    </source>
</evidence>
<dbReference type="Pfam" id="PF25989">
    <property type="entry name" value="YknX_C"/>
    <property type="match status" value="1"/>
</dbReference>
<dbReference type="OrthoDB" id="9806939at2"/>
<accession>A0A5C5TVY8</accession>
<dbReference type="NCBIfam" id="TIGR01730">
    <property type="entry name" value="RND_mfp"/>
    <property type="match status" value="1"/>
</dbReference>
<feature type="domain" description="YknX-like C-terminal permuted SH3-like" evidence="10">
    <location>
        <begin position="285"/>
        <end position="353"/>
    </location>
</feature>
<feature type="chain" id="PRO_5022959478" evidence="7">
    <location>
        <begin position="37"/>
        <end position="377"/>
    </location>
</feature>
<name>A0A5C5TVY8_9GAMM</name>
<dbReference type="Gene3D" id="1.10.287.470">
    <property type="entry name" value="Helix hairpin bin"/>
    <property type="match status" value="1"/>
</dbReference>
<sequence>MHKNSILHRFRPLLAVAALSMAIVLPGCGGGAPAQAKDDAAKGPEAIPVEVAVVERRAIAASYANTATLEARAESQVVAKTSGVALEVLVEEGQYVRAGQPLVRLDADRARLQAAQSAAQLRKLEANYERARQLAAQQMVSANDLDQLRFDLENARAANRLANLELSYTTVVAPISGVIASRDIKAGNFVQINSPIFRIVDASHLEATLNVPERELAKLKPGQAVELTADALPGKRFAGVVDRVSPVVDTGSGTFRVVARFAGDGELQPGMFSRLSINYDQRADALVVPREALLEDGGEPALYVVREGTASRVPVQLGYSDGGWVEVRSGLEAGDKVVVAGKAALREGSLVQVIGDEAAAAVAAKADTATDAKQAGN</sequence>
<organism evidence="11 12">
    <name type="scientific">Luteimonas wenzhouensis</name>
    <dbReference type="NCBI Taxonomy" id="2599615"/>
    <lineage>
        <taxon>Bacteria</taxon>
        <taxon>Pseudomonadati</taxon>
        <taxon>Pseudomonadota</taxon>
        <taxon>Gammaproteobacteria</taxon>
        <taxon>Lysobacterales</taxon>
        <taxon>Lysobacteraceae</taxon>
        <taxon>Luteimonas</taxon>
    </lineage>
</organism>
<keyword evidence="7" id="KW-0732">Signal</keyword>
<evidence type="ECO:0000256" key="3">
    <source>
        <dbReference type="ARBA" id="ARBA00022833"/>
    </source>
</evidence>
<keyword evidence="4" id="KW-0105">Cadmium resistance</keyword>
<dbReference type="Proteomes" id="UP000315949">
    <property type="component" value="Unassembled WGS sequence"/>
</dbReference>
<evidence type="ECO:0000259" key="9">
    <source>
        <dbReference type="Pfam" id="PF25973"/>
    </source>
</evidence>
<evidence type="ECO:0000256" key="4">
    <source>
        <dbReference type="ARBA" id="ARBA00043263"/>
    </source>
</evidence>
<evidence type="ECO:0000313" key="11">
    <source>
        <dbReference type="EMBL" id="TWT17380.1"/>
    </source>
</evidence>
<evidence type="ECO:0000256" key="1">
    <source>
        <dbReference type="ARBA" id="ARBA00009477"/>
    </source>
</evidence>
<dbReference type="Pfam" id="PF25954">
    <property type="entry name" value="Beta-barrel_RND_2"/>
    <property type="match status" value="1"/>
</dbReference>
<evidence type="ECO:0000256" key="6">
    <source>
        <dbReference type="SAM" id="Coils"/>
    </source>
</evidence>
<dbReference type="PANTHER" id="PTHR30469">
    <property type="entry name" value="MULTIDRUG RESISTANCE PROTEIN MDTA"/>
    <property type="match status" value="1"/>
</dbReference>